<dbReference type="RefSeq" id="WP_149509897.1">
    <property type="nucleotide sequence ID" value="NZ_VDFC01000012.1"/>
</dbReference>
<accession>A0A5B0BI65</accession>
<keyword evidence="2" id="KW-1185">Reference proteome</keyword>
<comment type="caution">
    <text evidence="1">The sequence shown here is derived from an EMBL/GenBank/DDBJ whole genome shotgun (WGS) entry which is preliminary data.</text>
</comment>
<sequence>MTTPNEGAPLVENFECSFEFQPGWIDLTLREGTKAEAKALATEVVNTLNPLALEIEKRAVFDDMVERAVDLNDDVPALAAAYYTESGEALANLMVDSYGDEGVDRPTRDEVQPLLLEWENGEAAGEPQVSYLDLPAGPAVRVQSMLQVKRMFGFGKKLTEFIRYAVFPPGMKSLVVVTVTWEVIARTEEIAALADEAVQTLRITPLTGEGTE</sequence>
<dbReference type="OrthoDB" id="4200912at2"/>
<proteinExistence type="predicted"/>
<name>A0A5B0BI65_9ACTN</name>
<gene>
    <name evidence="1" type="ORF">FGF04_04465</name>
</gene>
<dbReference type="AlphaFoldDB" id="A0A5B0BI65"/>
<dbReference type="EMBL" id="VDFC01000012">
    <property type="protein sequence ID" value="KAA0941898.1"/>
    <property type="molecule type" value="Genomic_DNA"/>
</dbReference>
<organism evidence="1 2">
    <name type="scientific">Streptomyces apricus</name>
    <dbReference type="NCBI Taxonomy" id="1828112"/>
    <lineage>
        <taxon>Bacteria</taxon>
        <taxon>Bacillati</taxon>
        <taxon>Actinomycetota</taxon>
        <taxon>Actinomycetes</taxon>
        <taxon>Kitasatosporales</taxon>
        <taxon>Streptomycetaceae</taxon>
        <taxon>Streptomyces</taxon>
    </lineage>
</organism>
<evidence type="ECO:0000313" key="2">
    <source>
        <dbReference type="Proteomes" id="UP000324965"/>
    </source>
</evidence>
<reference evidence="1 2" key="1">
    <citation type="submission" date="2019-05" db="EMBL/GenBank/DDBJ databases">
        <authorList>
            <person name="Hariharan J."/>
            <person name="Choudoir M.J."/>
            <person name="Diebold P."/>
            <person name="Panke-Buisse K."/>
            <person name="Buckley D.H."/>
        </authorList>
    </citation>
    <scope>NUCLEOTIDE SEQUENCE [LARGE SCALE GENOMIC DNA]</scope>
    <source>
        <strain evidence="1 2">SUN51</strain>
    </source>
</reference>
<protein>
    <submittedName>
        <fullName evidence="1">Uncharacterized protein</fullName>
    </submittedName>
</protein>
<dbReference type="Proteomes" id="UP000324965">
    <property type="component" value="Unassembled WGS sequence"/>
</dbReference>
<evidence type="ECO:0000313" key="1">
    <source>
        <dbReference type="EMBL" id="KAA0941898.1"/>
    </source>
</evidence>